<dbReference type="AlphaFoldDB" id="A0A947D348"/>
<evidence type="ECO:0000313" key="2">
    <source>
        <dbReference type="EMBL" id="MBT9288716.1"/>
    </source>
</evidence>
<accession>A0A947D348</accession>
<gene>
    <name evidence="2" type="ORF">KL771_04605</name>
</gene>
<dbReference type="EMBL" id="JAHHZF010000002">
    <property type="protein sequence ID" value="MBT9288716.1"/>
    <property type="molecule type" value="Genomic_DNA"/>
</dbReference>
<proteinExistence type="predicted"/>
<comment type="caution">
    <text evidence="2">The sequence shown here is derived from an EMBL/GenBank/DDBJ whole genome shotgun (WGS) entry which is preliminary data.</text>
</comment>
<protein>
    <submittedName>
        <fullName evidence="2">Uncharacterized protein</fullName>
    </submittedName>
</protein>
<organism evidence="2 3">
    <name type="scientific">Prosthecodimorpha staleyi</name>
    <dbReference type="NCBI Taxonomy" id="2840188"/>
    <lineage>
        <taxon>Bacteria</taxon>
        <taxon>Pseudomonadati</taxon>
        <taxon>Pseudomonadota</taxon>
        <taxon>Alphaproteobacteria</taxon>
        <taxon>Hyphomicrobiales</taxon>
        <taxon>Ancalomicrobiaceae</taxon>
        <taxon>Prosthecodimorpha</taxon>
    </lineage>
</organism>
<name>A0A947D348_9HYPH</name>
<evidence type="ECO:0000256" key="1">
    <source>
        <dbReference type="SAM" id="MobiDB-lite"/>
    </source>
</evidence>
<dbReference type="Proteomes" id="UP000766595">
    <property type="component" value="Unassembled WGS sequence"/>
</dbReference>
<keyword evidence="3" id="KW-1185">Reference proteome</keyword>
<feature type="region of interest" description="Disordered" evidence="1">
    <location>
        <begin position="99"/>
        <end position="144"/>
    </location>
</feature>
<evidence type="ECO:0000313" key="3">
    <source>
        <dbReference type="Proteomes" id="UP000766595"/>
    </source>
</evidence>
<reference evidence="2 3" key="1">
    <citation type="submission" date="2021-06" db="EMBL/GenBank/DDBJ databases">
        <authorList>
            <person name="Grouzdev D.S."/>
            <person name="Koziaeva V."/>
        </authorList>
    </citation>
    <scope>NUCLEOTIDE SEQUENCE [LARGE SCALE GENOMIC DNA]</scope>
    <source>
        <strain evidence="2 3">22</strain>
    </source>
</reference>
<sequence>MSEAGDNRPTDDQTAEAVERIAALLARVGARQRQRDWERVLDEMRKALTQLAETEIVQSDPGSMAILAAMVGARDMTDLDFMADQLARRVASVIAARQRRAGTPELAAPPPATPNRPGGELARAGLMPSLAAEDSSKARTVLKL</sequence>
<dbReference type="RefSeq" id="WP_261967378.1">
    <property type="nucleotide sequence ID" value="NZ_JAHHZF010000002.1"/>
</dbReference>